<feature type="compositionally biased region" description="Low complexity" evidence="1">
    <location>
        <begin position="1"/>
        <end position="10"/>
    </location>
</feature>
<feature type="region of interest" description="Disordered" evidence="1">
    <location>
        <begin position="1"/>
        <end position="78"/>
    </location>
</feature>
<feature type="compositionally biased region" description="Polar residues" evidence="1">
    <location>
        <begin position="49"/>
        <end position="59"/>
    </location>
</feature>
<dbReference type="Proteomes" id="UP001610563">
    <property type="component" value="Unassembled WGS sequence"/>
</dbReference>
<dbReference type="EMBL" id="JBFTWV010000033">
    <property type="protein sequence ID" value="KAL2795673.1"/>
    <property type="molecule type" value="Genomic_DNA"/>
</dbReference>
<organism evidence="2 3">
    <name type="scientific">Aspergillus keveii</name>
    <dbReference type="NCBI Taxonomy" id="714993"/>
    <lineage>
        <taxon>Eukaryota</taxon>
        <taxon>Fungi</taxon>
        <taxon>Dikarya</taxon>
        <taxon>Ascomycota</taxon>
        <taxon>Pezizomycotina</taxon>
        <taxon>Eurotiomycetes</taxon>
        <taxon>Eurotiomycetidae</taxon>
        <taxon>Eurotiales</taxon>
        <taxon>Aspergillaceae</taxon>
        <taxon>Aspergillus</taxon>
        <taxon>Aspergillus subgen. Nidulantes</taxon>
    </lineage>
</organism>
<comment type="caution">
    <text evidence="2">The sequence shown here is derived from an EMBL/GenBank/DDBJ whole genome shotgun (WGS) entry which is preliminary data.</text>
</comment>
<protein>
    <submittedName>
        <fullName evidence="2">Uncharacterized protein</fullName>
    </submittedName>
</protein>
<reference evidence="2 3" key="1">
    <citation type="submission" date="2024-07" db="EMBL/GenBank/DDBJ databases">
        <title>Section-level genome sequencing and comparative genomics of Aspergillus sections Usti and Cavernicolus.</title>
        <authorList>
            <consortium name="Lawrence Berkeley National Laboratory"/>
            <person name="Nybo J.L."/>
            <person name="Vesth T.C."/>
            <person name="Theobald S."/>
            <person name="Frisvad J.C."/>
            <person name="Larsen T.O."/>
            <person name="Kjaerboelling I."/>
            <person name="Rothschild-Mancinelli K."/>
            <person name="Lyhne E.K."/>
            <person name="Kogle M.E."/>
            <person name="Barry K."/>
            <person name="Clum A."/>
            <person name="Na H."/>
            <person name="Ledsgaard L."/>
            <person name="Lin J."/>
            <person name="Lipzen A."/>
            <person name="Kuo A."/>
            <person name="Riley R."/>
            <person name="Mondo S."/>
            <person name="Labutti K."/>
            <person name="Haridas S."/>
            <person name="Pangalinan J."/>
            <person name="Salamov A.A."/>
            <person name="Simmons B.A."/>
            <person name="Magnuson J.K."/>
            <person name="Chen J."/>
            <person name="Drula E."/>
            <person name="Henrissat B."/>
            <person name="Wiebenga A."/>
            <person name="Lubbers R.J."/>
            <person name="Gomes A.C."/>
            <person name="Makela M.R."/>
            <person name="Stajich J."/>
            <person name="Grigoriev I.V."/>
            <person name="Mortensen U.H."/>
            <person name="De Vries R.P."/>
            <person name="Baker S.E."/>
            <person name="Andersen M.R."/>
        </authorList>
    </citation>
    <scope>NUCLEOTIDE SEQUENCE [LARGE SCALE GENOMIC DNA]</scope>
    <source>
        <strain evidence="2 3">CBS 209.92</strain>
    </source>
</reference>
<proteinExistence type="predicted"/>
<gene>
    <name evidence="2" type="ORF">BJX66DRAFT_336794</name>
</gene>
<evidence type="ECO:0000313" key="2">
    <source>
        <dbReference type="EMBL" id="KAL2795673.1"/>
    </source>
</evidence>
<evidence type="ECO:0000313" key="3">
    <source>
        <dbReference type="Proteomes" id="UP001610563"/>
    </source>
</evidence>
<feature type="compositionally biased region" description="Basic and acidic residues" evidence="1">
    <location>
        <begin position="69"/>
        <end position="78"/>
    </location>
</feature>
<keyword evidence="3" id="KW-1185">Reference proteome</keyword>
<evidence type="ECO:0000256" key="1">
    <source>
        <dbReference type="SAM" id="MobiDB-lite"/>
    </source>
</evidence>
<sequence>MSRSLLRRSLPGSLALAPEGAVGQYQPPPGSVTYGALPTENGEIPQGTPFPSTTQSTDNAPIETPADTGKNKTDAVDDPRKHIAPVSEMDAFIRKTYTASACKGVVQSLASVAVSVSILLLYL</sequence>
<name>A0ABR4G9G7_9EURO</name>
<accession>A0ABR4G9G7</accession>